<accession>A0A919PI50</accession>
<comment type="caution">
    <text evidence="2">The sequence shown here is derived from an EMBL/GenBank/DDBJ whole genome shotgun (WGS) entry which is preliminary data.</text>
</comment>
<reference evidence="2" key="1">
    <citation type="submission" date="2021-01" db="EMBL/GenBank/DDBJ databases">
        <title>Whole genome shotgun sequence of Dactylosporangium siamense NBRC 106093.</title>
        <authorList>
            <person name="Komaki H."/>
            <person name="Tamura T."/>
        </authorList>
    </citation>
    <scope>NUCLEOTIDE SEQUENCE</scope>
    <source>
        <strain evidence="2">NBRC 106093</strain>
    </source>
</reference>
<dbReference type="Proteomes" id="UP000660611">
    <property type="component" value="Unassembled WGS sequence"/>
</dbReference>
<sequence length="275" mass="29915">MRQFRMLAMRVRSPEASAALTHAARRIDLPVAQLPGDPAEVTGLRSADGVAWRAAGGYLTTLIAAGADIRLHGASPSWFAGLPRDVTGRDIRLVSVGEAPDLVGSRPAVAKLADEKHPAFSAAWVRNADDLRNRLRTARLPADSTLIIMDHWLDLASEYRVFTIGREPVAWSPYVVEGEEWSPTLRHHRASWHDEAATFVALMLADLPHEDVPPTAVIDVGRTESGDFAVLEVNNVWSSGLYSCDPDGVLRAVLAANDPDCAPRWRWQPAPALGA</sequence>
<evidence type="ECO:0000313" key="3">
    <source>
        <dbReference type="Proteomes" id="UP000660611"/>
    </source>
</evidence>
<evidence type="ECO:0000313" key="2">
    <source>
        <dbReference type="EMBL" id="GIG44587.1"/>
    </source>
</evidence>
<dbReference type="Pfam" id="PF14243">
    <property type="entry name" value="R2K_3"/>
    <property type="match status" value="1"/>
</dbReference>
<dbReference type="EMBL" id="BONQ01000039">
    <property type="protein sequence ID" value="GIG44587.1"/>
    <property type="molecule type" value="Genomic_DNA"/>
</dbReference>
<keyword evidence="3" id="KW-1185">Reference proteome</keyword>
<organism evidence="2 3">
    <name type="scientific">Dactylosporangium siamense</name>
    <dbReference type="NCBI Taxonomy" id="685454"/>
    <lineage>
        <taxon>Bacteria</taxon>
        <taxon>Bacillati</taxon>
        <taxon>Actinomycetota</taxon>
        <taxon>Actinomycetes</taxon>
        <taxon>Micromonosporales</taxon>
        <taxon>Micromonosporaceae</taxon>
        <taxon>Dactylosporangium</taxon>
    </lineage>
</organism>
<dbReference type="RefSeq" id="WP_203846416.1">
    <property type="nucleotide sequence ID" value="NZ_BAAAVW010000007.1"/>
</dbReference>
<dbReference type="InterPro" id="IPR025643">
    <property type="entry name" value="R2K_3"/>
</dbReference>
<gene>
    <name evidence="2" type="ORF">Dsi01nite_026280</name>
</gene>
<feature type="domain" description="ATP-grasp" evidence="1">
    <location>
        <begin position="98"/>
        <end position="252"/>
    </location>
</feature>
<proteinExistence type="predicted"/>
<dbReference type="AlphaFoldDB" id="A0A919PI50"/>
<evidence type="ECO:0000259" key="1">
    <source>
        <dbReference type="Pfam" id="PF14243"/>
    </source>
</evidence>
<protein>
    <recommendedName>
        <fullName evidence="1">ATP-grasp domain-containing protein</fullName>
    </recommendedName>
</protein>
<dbReference type="SUPFAM" id="SSF56059">
    <property type="entry name" value="Glutathione synthetase ATP-binding domain-like"/>
    <property type="match status" value="1"/>
</dbReference>
<name>A0A919PI50_9ACTN</name>